<feature type="domain" description="RRM" evidence="5">
    <location>
        <begin position="76"/>
        <end position="153"/>
    </location>
</feature>
<sequence>MHDEEKRAKREEKAQNIIHFVQNLQIRRSRTIDQFPSGSPTNHKNSKKTVLESVSQQTHMSKSASKSFPKLELRKYAISVTGLSGRTSDASLHNFYSQFGDIIRCYILRDGSSRPRGIAVFSSKEARDRALNSLPHRIDNKDITDVKLKACKKELALRVLYLSPRTTVKSLRAFYARFGALAHGEIKKDPVTEKPLGFGYVAFKSEDSLNRCLDAQPHVIDGKEVMLQYLTGELDLAIDELPENINEQSLCTFFSQYGQLRDCQLTKNSIGKTVGYVSFKTLEQVKRVMDDRPHIIEGKRVTTNYSDKQSTHYSLFVGSLPENVTEDSVCEVFSKFGKLVHYNVYCDGQLNQSLPYAFISYANEEQALDALNKGPHMVEGTEVNVRRASEVARSHNTQSNQQSVRHQKIERIEQRIRPSKRERIPKQPAASQANMIQSASKSFPKLELRKYAISVTGLSGRTSNASLQKFYSQFGDLIRCYLLQSNNGKTYGVVVFSSNEARDRALNSLPHRIDDKEITNVIIKARKSELTLRVLYLSPRTTVKSLRAFYDRFGALAHGEIKKDPSTRKSLGFGYVSFLSEDSLYRCLDAQPHVIDGKEVMLQYLTGELDLVVAELPEGITEESLCTFFSQYLPTECKLTRMSSGKPVAHVSFKTLEQVKRVMNDRPHIIEGKRVAISYSGKDPSHYSLFVGSLPENVTEDSVCEVFSKFGKLVHYNVHCDGQLNQSLPYAFISYANEEQALDALNKGPHMVEGTEVNVRRASEVARSHNTQSNPQSVRHQKTERIEQRIRPSKRERIPKQPAASQALEPLSKSPHMVRGAAVRKA</sequence>
<dbReference type="PROSITE" id="PS50102">
    <property type="entry name" value="RRM"/>
    <property type="match status" value="7"/>
</dbReference>
<comment type="subcellular location">
    <subcellularLocation>
        <location evidence="1">Nucleus</location>
    </subcellularLocation>
</comment>
<evidence type="ECO:0000256" key="1">
    <source>
        <dbReference type="ARBA" id="ARBA00004123"/>
    </source>
</evidence>
<feature type="region of interest" description="Disordered" evidence="4">
    <location>
        <begin position="31"/>
        <end position="66"/>
    </location>
</feature>
<dbReference type="GO" id="GO:0000785">
    <property type="term" value="C:chromatin"/>
    <property type="evidence" value="ECO:0007669"/>
    <property type="project" value="TreeGrafter"/>
</dbReference>
<keyword evidence="2" id="KW-0539">Nucleus</keyword>
<feature type="compositionally biased region" description="Polar residues" evidence="4">
    <location>
        <begin position="768"/>
        <end position="778"/>
    </location>
</feature>
<dbReference type="GO" id="GO:0003723">
    <property type="term" value="F:RNA binding"/>
    <property type="evidence" value="ECO:0007669"/>
    <property type="project" value="UniProtKB-UniRule"/>
</dbReference>
<feature type="domain" description="RRM" evidence="5">
    <location>
        <begin position="313"/>
        <end position="390"/>
    </location>
</feature>
<feature type="compositionally biased region" description="Polar residues" evidence="4">
    <location>
        <begin position="31"/>
        <end position="43"/>
    </location>
</feature>
<dbReference type="SUPFAM" id="SSF54928">
    <property type="entry name" value="RNA-binding domain, RBD"/>
    <property type="match status" value="7"/>
</dbReference>
<keyword evidence="3" id="KW-0694">RNA-binding</keyword>
<feature type="domain" description="RRM" evidence="5">
    <location>
        <begin position="687"/>
        <end position="764"/>
    </location>
</feature>
<dbReference type="GO" id="GO:0005654">
    <property type="term" value="C:nucleoplasm"/>
    <property type="evidence" value="ECO:0007669"/>
    <property type="project" value="TreeGrafter"/>
</dbReference>
<dbReference type="Gene3D" id="3.30.70.330">
    <property type="match status" value="8"/>
</dbReference>
<dbReference type="GO" id="GO:0010468">
    <property type="term" value="P:regulation of gene expression"/>
    <property type="evidence" value="ECO:0007669"/>
    <property type="project" value="TreeGrafter"/>
</dbReference>
<feature type="domain" description="RRM" evidence="5">
    <location>
        <begin position="530"/>
        <end position="607"/>
    </location>
</feature>
<feature type="domain" description="RRM" evidence="5">
    <location>
        <begin position="451"/>
        <end position="530"/>
    </location>
</feature>
<dbReference type="CDD" id="cd00590">
    <property type="entry name" value="RRM_SF"/>
    <property type="match status" value="2"/>
</dbReference>
<evidence type="ECO:0000256" key="3">
    <source>
        <dbReference type="PROSITE-ProRule" id="PRU00176"/>
    </source>
</evidence>
<keyword evidence="7" id="KW-1185">Reference proteome</keyword>
<evidence type="ECO:0000313" key="6">
    <source>
        <dbReference type="EMBL" id="KAI1711592.1"/>
    </source>
</evidence>
<protein>
    <submittedName>
        <fullName evidence="6">RNA recognition motif domain-containing protein</fullName>
    </submittedName>
</protein>
<evidence type="ECO:0000256" key="2">
    <source>
        <dbReference type="ARBA" id="ARBA00023242"/>
    </source>
</evidence>
<feature type="region of interest" description="Disordered" evidence="4">
    <location>
        <begin position="417"/>
        <end position="436"/>
    </location>
</feature>
<feature type="domain" description="RRM" evidence="5">
    <location>
        <begin position="155"/>
        <end position="232"/>
    </location>
</feature>
<dbReference type="PANTHER" id="PTHR48033">
    <property type="entry name" value="RNA-BINDING (RRM/RBD/RNP MOTIFS) FAMILY PROTEIN"/>
    <property type="match status" value="1"/>
</dbReference>
<name>A0AAD4N2K7_9BILA</name>
<reference evidence="6" key="1">
    <citation type="submission" date="2022-01" db="EMBL/GenBank/DDBJ databases">
        <title>Genome Sequence Resource for Two Populations of Ditylenchus destructor, the Migratory Endoparasitic Phytonematode.</title>
        <authorList>
            <person name="Zhang H."/>
            <person name="Lin R."/>
            <person name="Xie B."/>
        </authorList>
    </citation>
    <scope>NUCLEOTIDE SEQUENCE</scope>
    <source>
        <strain evidence="6">BazhouSP</strain>
    </source>
</reference>
<dbReference type="Pfam" id="PF00076">
    <property type="entry name" value="RRM_1"/>
    <property type="match status" value="7"/>
</dbReference>
<dbReference type="SMART" id="SM00360">
    <property type="entry name" value="RRM"/>
    <property type="match status" value="8"/>
</dbReference>
<feature type="domain" description="RRM" evidence="5">
    <location>
        <begin position="234"/>
        <end position="308"/>
    </location>
</feature>
<feature type="compositionally biased region" description="Basic and acidic residues" evidence="4">
    <location>
        <begin position="781"/>
        <end position="799"/>
    </location>
</feature>
<dbReference type="InterPro" id="IPR035979">
    <property type="entry name" value="RBD_domain_sf"/>
</dbReference>
<dbReference type="InterPro" id="IPR012677">
    <property type="entry name" value="Nucleotide-bd_a/b_plait_sf"/>
</dbReference>
<dbReference type="Proteomes" id="UP001201812">
    <property type="component" value="Unassembled WGS sequence"/>
</dbReference>
<dbReference type="PANTHER" id="PTHR48033:SF10">
    <property type="entry name" value="RNA-BINDING PROTEIN SQUID"/>
    <property type="match status" value="1"/>
</dbReference>
<evidence type="ECO:0000313" key="7">
    <source>
        <dbReference type="Proteomes" id="UP001201812"/>
    </source>
</evidence>
<dbReference type="InterPro" id="IPR000504">
    <property type="entry name" value="RRM_dom"/>
</dbReference>
<proteinExistence type="predicted"/>
<feature type="compositionally biased region" description="Polar residues" evidence="4">
    <location>
        <begin position="52"/>
        <end position="66"/>
    </location>
</feature>
<accession>A0AAD4N2K7</accession>
<evidence type="ECO:0000259" key="5">
    <source>
        <dbReference type="PROSITE" id="PS50102"/>
    </source>
</evidence>
<dbReference type="EMBL" id="JAKKPZ010000021">
    <property type="protein sequence ID" value="KAI1711592.1"/>
    <property type="molecule type" value="Genomic_DNA"/>
</dbReference>
<organism evidence="6 7">
    <name type="scientific">Ditylenchus destructor</name>
    <dbReference type="NCBI Taxonomy" id="166010"/>
    <lineage>
        <taxon>Eukaryota</taxon>
        <taxon>Metazoa</taxon>
        <taxon>Ecdysozoa</taxon>
        <taxon>Nematoda</taxon>
        <taxon>Chromadorea</taxon>
        <taxon>Rhabditida</taxon>
        <taxon>Tylenchina</taxon>
        <taxon>Tylenchomorpha</taxon>
        <taxon>Sphaerularioidea</taxon>
        <taxon>Anguinidae</taxon>
        <taxon>Anguininae</taxon>
        <taxon>Ditylenchus</taxon>
    </lineage>
</organism>
<evidence type="ECO:0000256" key="4">
    <source>
        <dbReference type="SAM" id="MobiDB-lite"/>
    </source>
</evidence>
<feature type="region of interest" description="Disordered" evidence="4">
    <location>
        <begin position="765"/>
        <end position="826"/>
    </location>
</feature>
<comment type="caution">
    <text evidence="6">The sequence shown here is derived from an EMBL/GenBank/DDBJ whole genome shotgun (WGS) entry which is preliminary data.</text>
</comment>
<dbReference type="AlphaFoldDB" id="A0AAD4N2K7"/>
<gene>
    <name evidence="6" type="ORF">DdX_10054</name>
</gene>